<evidence type="ECO:0000313" key="1">
    <source>
        <dbReference type="EMBL" id="EYC19568.1"/>
    </source>
</evidence>
<dbReference type="AlphaFoldDB" id="A0A016UYP6"/>
<proteinExistence type="predicted"/>
<organism evidence="1 2">
    <name type="scientific">Ancylostoma ceylanicum</name>
    <dbReference type="NCBI Taxonomy" id="53326"/>
    <lineage>
        <taxon>Eukaryota</taxon>
        <taxon>Metazoa</taxon>
        <taxon>Ecdysozoa</taxon>
        <taxon>Nematoda</taxon>
        <taxon>Chromadorea</taxon>
        <taxon>Rhabditida</taxon>
        <taxon>Rhabditina</taxon>
        <taxon>Rhabditomorpha</taxon>
        <taxon>Strongyloidea</taxon>
        <taxon>Ancylostomatidae</taxon>
        <taxon>Ancylostomatinae</taxon>
        <taxon>Ancylostoma</taxon>
    </lineage>
</organism>
<name>A0A016UYP6_9BILA</name>
<dbReference type="EMBL" id="JARK01001360">
    <property type="protein sequence ID" value="EYC19568.1"/>
    <property type="molecule type" value="Genomic_DNA"/>
</dbReference>
<accession>A0A016UYP6</accession>
<keyword evidence="2" id="KW-1185">Reference proteome</keyword>
<gene>
    <name evidence="1" type="primary">Acey_s0024.g943</name>
    <name evidence="1" type="ORF">Y032_0024g943</name>
</gene>
<reference evidence="2" key="1">
    <citation type="journal article" date="2015" name="Nat. Genet.">
        <title>The genome and transcriptome of the zoonotic hookworm Ancylostoma ceylanicum identify infection-specific gene families.</title>
        <authorList>
            <person name="Schwarz E.M."/>
            <person name="Hu Y."/>
            <person name="Antoshechkin I."/>
            <person name="Miller M.M."/>
            <person name="Sternberg P.W."/>
            <person name="Aroian R.V."/>
        </authorList>
    </citation>
    <scope>NUCLEOTIDE SEQUENCE</scope>
    <source>
        <strain evidence="2">HY135</strain>
    </source>
</reference>
<protein>
    <submittedName>
        <fullName evidence="1">Uncharacterized protein</fullName>
    </submittedName>
</protein>
<dbReference type="Proteomes" id="UP000024635">
    <property type="component" value="Unassembled WGS sequence"/>
</dbReference>
<comment type="caution">
    <text evidence="1">The sequence shown here is derived from an EMBL/GenBank/DDBJ whole genome shotgun (WGS) entry which is preliminary data.</text>
</comment>
<sequence>MVDIQIVTEWYLNSAHFTGWGADDMPLQPRECLSYVHSTNWAISLKTLIGAFGQLATLTCLNSNGVKSVIHGLFVLSAVRVQAGGRGERPECANQSRLVTPLLPSR</sequence>
<evidence type="ECO:0000313" key="2">
    <source>
        <dbReference type="Proteomes" id="UP000024635"/>
    </source>
</evidence>